<proteinExistence type="predicted"/>
<dbReference type="SUPFAM" id="SSF54928">
    <property type="entry name" value="RNA-binding domain, RBD"/>
    <property type="match status" value="1"/>
</dbReference>
<dbReference type="PROSITE" id="PS50102">
    <property type="entry name" value="RRM"/>
    <property type="match status" value="1"/>
</dbReference>
<protein>
    <recommendedName>
        <fullName evidence="2">RRM domain-containing protein</fullName>
    </recommendedName>
</protein>
<keyword evidence="1" id="KW-0694">RNA-binding</keyword>
<dbReference type="Pfam" id="PF00076">
    <property type="entry name" value="RRM_1"/>
    <property type="match status" value="1"/>
</dbReference>
<evidence type="ECO:0000313" key="4">
    <source>
        <dbReference type="Proteomes" id="UP001341840"/>
    </source>
</evidence>
<evidence type="ECO:0000313" key="3">
    <source>
        <dbReference type="EMBL" id="MED6155139.1"/>
    </source>
</evidence>
<reference evidence="3 4" key="1">
    <citation type="journal article" date="2023" name="Plants (Basel)">
        <title>Bridging the Gap: Combining Genomics and Transcriptomics Approaches to Understand Stylosanthes scabra, an Orphan Legume from the Brazilian Caatinga.</title>
        <authorList>
            <person name="Ferreira-Neto J.R.C."/>
            <person name="da Silva M.D."/>
            <person name="Binneck E."/>
            <person name="de Melo N.F."/>
            <person name="da Silva R.H."/>
            <person name="de Melo A.L.T.M."/>
            <person name="Pandolfi V."/>
            <person name="Bustamante F.O."/>
            <person name="Brasileiro-Vidal A.C."/>
            <person name="Benko-Iseppon A.M."/>
        </authorList>
    </citation>
    <scope>NUCLEOTIDE SEQUENCE [LARGE SCALE GENOMIC DNA]</scope>
    <source>
        <tissue evidence="3">Leaves</tissue>
    </source>
</reference>
<name>A0ABU6U1Z1_9FABA</name>
<dbReference type="EMBL" id="JASCZI010120834">
    <property type="protein sequence ID" value="MED6155139.1"/>
    <property type="molecule type" value="Genomic_DNA"/>
</dbReference>
<sequence>MHRGDHYWKGMFTVFVDNLPEGITKRALFKEFGKDRYITDIFISKKVRQKSKGRFVFIRFNTYGGAMKSINRMNGTRWGEFDLHVELSRFDRYHKKLENPDTMNQNHRKKRIVREWVEVNKKRPNDDVVVVAHQENTHRKTIEGVWAEDQRDRLRRSLLGCSVKPIEFRKVMNLLIDKWKGEGDIECRDVDPYRCLENIRRVAKLWGKVVLHDDRSGESKSFTIARVMIDCYQWEMVNEWVSIKIENRTFDVFVKETGAEAYRVQAHPDLEREGSASMDELMSNSMVEETPSDDERPPAVAERRNLNRFDDDDPQLRVILNAKGLEDEPSINSIDGMIPNEIVEVEEARRRGGSV</sequence>
<dbReference type="InterPro" id="IPR012677">
    <property type="entry name" value="Nucleotide-bd_a/b_plait_sf"/>
</dbReference>
<evidence type="ECO:0000256" key="1">
    <source>
        <dbReference type="PROSITE-ProRule" id="PRU00176"/>
    </source>
</evidence>
<dbReference type="Gene3D" id="3.30.70.330">
    <property type="match status" value="1"/>
</dbReference>
<dbReference type="InterPro" id="IPR035979">
    <property type="entry name" value="RBD_domain_sf"/>
</dbReference>
<dbReference type="InterPro" id="IPR000504">
    <property type="entry name" value="RRM_dom"/>
</dbReference>
<dbReference type="CDD" id="cd00590">
    <property type="entry name" value="RRM_SF"/>
    <property type="match status" value="1"/>
</dbReference>
<accession>A0ABU6U1Z1</accession>
<feature type="domain" description="RRM" evidence="2">
    <location>
        <begin position="12"/>
        <end position="90"/>
    </location>
</feature>
<dbReference type="SMART" id="SM00360">
    <property type="entry name" value="RRM"/>
    <property type="match status" value="1"/>
</dbReference>
<dbReference type="Proteomes" id="UP001341840">
    <property type="component" value="Unassembled WGS sequence"/>
</dbReference>
<organism evidence="3 4">
    <name type="scientific">Stylosanthes scabra</name>
    <dbReference type="NCBI Taxonomy" id="79078"/>
    <lineage>
        <taxon>Eukaryota</taxon>
        <taxon>Viridiplantae</taxon>
        <taxon>Streptophyta</taxon>
        <taxon>Embryophyta</taxon>
        <taxon>Tracheophyta</taxon>
        <taxon>Spermatophyta</taxon>
        <taxon>Magnoliopsida</taxon>
        <taxon>eudicotyledons</taxon>
        <taxon>Gunneridae</taxon>
        <taxon>Pentapetalae</taxon>
        <taxon>rosids</taxon>
        <taxon>fabids</taxon>
        <taxon>Fabales</taxon>
        <taxon>Fabaceae</taxon>
        <taxon>Papilionoideae</taxon>
        <taxon>50 kb inversion clade</taxon>
        <taxon>dalbergioids sensu lato</taxon>
        <taxon>Dalbergieae</taxon>
        <taxon>Pterocarpus clade</taxon>
        <taxon>Stylosanthes</taxon>
    </lineage>
</organism>
<comment type="caution">
    <text evidence="3">The sequence shown here is derived from an EMBL/GenBank/DDBJ whole genome shotgun (WGS) entry which is preliminary data.</text>
</comment>
<evidence type="ECO:0000259" key="2">
    <source>
        <dbReference type="PROSITE" id="PS50102"/>
    </source>
</evidence>
<gene>
    <name evidence="3" type="ORF">PIB30_002871</name>
</gene>
<keyword evidence="4" id="KW-1185">Reference proteome</keyword>